<dbReference type="SUPFAM" id="SSF52540">
    <property type="entry name" value="P-loop containing nucleoside triphosphate hydrolases"/>
    <property type="match status" value="1"/>
</dbReference>
<dbReference type="EMBL" id="LJQP01000045">
    <property type="protein sequence ID" value="KPX76535.1"/>
    <property type="molecule type" value="Genomic_DNA"/>
</dbReference>
<reference evidence="1 2" key="1">
    <citation type="submission" date="2015-09" db="EMBL/GenBank/DDBJ databases">
        <title>Genome announcement of multiple Pseudomonas syringae strains.</title>
        <authorList>
            <person name="Thakur S."/>
            <person name="Wang P.W."/>
            <person name="Gong Y."/>
            <person name="Weir B.S."/>
            <person name="Guttman D.S."/>
        </authorList>
    </citation>
    <scope>NUCLEOTIDE SEQUENCE [LARGE SCALE GENOMIC DNA]</scope>
    <source>
        <strain evidence="1 2">ICMP3507</strain>
    </source>
</reference>
<comment type="caution">
    <text evidence="1">The sequence shown here is derived from an EMBL/GenBank/DDBJ whole genome shotgun (WGS) entry which is preliminary data.</text>
</comment>
<organism evidence="1 2">
    <name type="scientific">Pseudomonas amygdali pv. lachrymans</name>
    <name type="common">Pseudomonas syringae pv. lachrymans</name>
    <dbReference type="NCBI Taxonomy" id="53707"/>
    <lineage>
        <taxon>Bacteria</taxon>
        <taxon>Pseudomonadati</taxon>
        <taxon>Pseudomonadota</taxon>
        <taxon>Gammaproteobacteria</taxon>
        <taxon>Pseudomonadales</taxon>
        <taxon>Pseudomonadaceae</taxon>
        <taxon>Pseudomonas</taxon>
        <taxon>Pseudomonas amygdali</taxon>
    </lineage>
</organism>
<dbReference type="Proteomes" id="UP000050265">
    <property type="component" value="Unassembled WGS sequence"/>
</dbReference>
<sequence>MMFIESIIVSGPDLSDAAVFFEKGANVVQGGSNTGKSYIVQCLKFALGSNTPPKSIKESVGYTTLRVKFVHDDGRSFTIERHLSESSKPTLYDEDGKVLILGVKHNPKKMNSISNQFLHRLGLNGKLLLKGTESLNNASFSLRYFENVLLMDETRIVAEYSPLGTGQKDERFMEKSILKLLLTGKDDTGVKQAKKELESKGALRHKATAVEGIIKQFYPGNDAAESFELQKLSSFVYQVALRLKLAEQELEGAFHSSEDLFTQKANHITALELVEGKIAEDKALLSRFDMLGQKYESDRQRLQGIEQAAVLLDDADAVLCPTCGNHFDSESCTTDVDDIKKGVSFELDRISKNIHELAEAQGSLTAAIERNTSSAESTKTSIAAVEKVITSELQGLVQAVSDLKELAACLKHDHSVLDRLVKDKAKLREELNRLGVLLLEEQNTYTPESFEDSAKPLVKEIQDILQRWSFPNHSPVEFDFGARDITIGGSKRGNFGKGYRAIASSAFALGLMNLLKLSGRHPGFVVLDSPLTTYKEGDPEPEEDDEEVAADVIYAFYQDIADNFKDSQVIIFENKEPDMALIPHMNYQHFTKSKKIGRYGFFPLRG</sequence>
<evidence type="ECO:0000313" key="2">
    <source>
        <dbReference type="Proteomes" id="UP000050265"/>
    </source>
</evidence>
<dbReference type="AlphaFoldDB" id="A0A0N8RZJ1"/>
<proteinExistence type="predicted"/>
<name>A0A0N8RZJ1_PSEAV</name>
<accession>A0A0N8RZJ1</accession>
<evidence type="ECO:0008006" key="3">
    <source>
        <dbReference type="Google" id="ProtNLM"/>
    </source>
</evidence>
<dbReference type="PATRIC" id="fig|53707.9.peg.6209"/>
<gene>
    <name evidence="1" type="ORF">ALO35_04178</name>
</gene>
<protein>
    <recommendedName>
        <fullName evidence="3">Rad50/SbcC-type AAA domain-containing protein</fullName>
    </recommendedName>
</protein>
<dbReference type="Gene3D" id="3.40.50.300">
    <property type="entry name" value="P-loop containing nucleotide triphosphate hydrolases"/>
    <property type="match status" value="1"/>
</dbReference>
<evidence type="ECO:0000313" key="1">
    <source>
        <dbReference type="EMBL" id="KPX76535.1"/>
    </source>
</evidence>
<dbReference type="InterPro" id="IPR027417">
    <property type="entry name" value="P-loop_NTPase"/>
</dbReference>